<organism evidence="2 3">
    <name type="scientific">Ahniella affigens</name>
    <dbReference type="NCBI Taxonomy" id="2021234"/>
    <lineage>
        <taxon>Bacteria</taxon>
        <taxon>Pseudomonadati</taxon>
        <taxon>Pseudomonadota</taxon>
        <taxon>Gammaproteobacteria</taxon>
        <taxon>Lysobacterales</taxon>
        <taxon>Rhodanobacteraceae</taxon>
        <taxon>Ahniella</taxon>
    </lineage>
</organism>
<dbReference type="RefSeq" id="WP_106892613.1">
    <property type="nucleotide sequence ID" value="NZ_CP027860.1"/>
</dbReference>
<dbReference type="KEGG" id="xba:C7S18_16520"/>
<dbReference type="InterPro" id="IPR006626">
    <property type="entry name" value="PbH1"/>
</dbReference>
<accession>A0A2P1PV18</accession>
<name>A0A2P1PV18_9GAMM</name>
<keyword evidence="3" id="KW-1185">Reference proteome</keyword>
<gene>
    <name evidence="2" type="ORF">C7S18_16520</name>
</gene>
<evidence type="ECO:0000313" key="3">
    <source>
        <dbReference type="Proteomes" id="UP000241074"/>
    </source>
</evidence>
<feature type="signal peptide" evidence="1">
    <location>
        <begin position="1"/>
        <end position="25"/>
    </location>
</feature>
<evidence type="ECO:0000256" key="1">
    <source>
        <dbReference type="SAM" id="SignalP"/>
    </source>
</evidence>
<feature type="chain" id="PRO_5015111008" description="CSLREA domain-containing protein" evidence="1">
    <location>
        <begin position="26"/>
        <end position="1650"/>
    </location>
</feature>
<dbReference type="SMART" id="SM00710">
    <property type="entry name" value="PbH1"/>
    <property type="match status" value="9"/>
</dbReference>
<proteinExistence type="predicted"/>
<reference evidence="2 3" key="2">
    <citation type="submission" date="2018-03" db="EMBL/GenBank/DDBJ databases">
        <authorList>
            <person name="Keele B.F."/>
        </authorList>
    </citation>
    <scope>NUCLEOTIDE SEQUENCE [LARGE SCALE GENOMIC DNA]</scope>
    <source>
        <strain evidence="2 3">D13</strain>
    </source>
</reference>
<dbReference type="InterPro" id="IPR011050">
    <property type="entry name" value="Pectin_lyase_fold/virulence"/>
</dbReference>
<dbReference type="NCBIfam" id="TIGR04214">
    <property type="entry name" value="CSLREA_Nterm"/>
    <property type="match status" value="2"/>
</dbReference>
<dbReference type="InterPro" id="IPR012334">
    <property type="entry name" value="Pectin_lyas_fold"/>
</dbReference>
<dbReference type="OrthoDB" id="5940902at2"/>
<dbReference type="SUPFAM" id="SSF51126">
    <property type="entry name" value="Pectin lyase-like"/>
    <property type="match status" value="1"/>
</dbReference>
<protein>
    <recommendedName>
        <fullName evidence="4">CSLREA domain-containing protein</fullName>
    </recommendedName>
</protein>
<evidence type="ECO:0000313" key="2">
    <source>
        <dbReference type="EMBL" id="AVP98693.1"/>
    </source>
</evidence>
<evidence type="ECO:0008006" key="4">
    <source>
        <dbReference type="Google" id="ProtNLM"/>
    </source>
</evidence>
<dbReference type="Proteomes" id="UP000241074">
    <property type="component" value="Chromosome"/>
</dbReference>
<dbReference type="EMBL" id="CP027860">
    <property type="protein sequence ID" value="AVP98693.1"/>
    <property type="molecule type" value="Genomic_DNA"/>
</dbReference>
<dbReference type="InterPro" id="IPR026457">
    <property type="entry name" value="CSLREA_Nterm"/>
</dbReference>
<reference evidence="2 3" key="1">
    <citation type="submission" date="2018-03" db="EMBL/GenBank/DDBJ databases">
        <title>Ahniella affigens gen. nov., sp. nov., a gammaproteobacterium isolated from sandy soil near a stream.</title>
        <authorList>
            <person name="Ko Y."/>
            <person name="Kim J.-H."/>
        </authorList>
    </citation>
    <scope>NUCLEOTIDE SEQUENCE [LARGE SCALE GENOMIC DNA]</scope>
    <source>
        <strain evidence="2 3">D13</strain>
    </source>
</reference>
<sequence>MSSRMSGYVLLACLIAASATTSAEAATFTVTSTTPISTSGGCDADCSLHDAIAAANATTAADIIEFNISGTGVKTITLDADGLPAITRPVTINGYTQTGAAVNTATNGSNAVLTVALTRSNPDPINDTLTTALNFSTNAVGSVVRGIAFVQMGATTVAFISTDADNVVIDGNFFGTNAAGDADGGQAPGVAINVQAGANNTSIGGATAAARNVFAGIAQGIALFGTNAVVHNNTFGLEDNGTTALALADVAILTSGDGHAIGGTAANQGNVFANIESHAVQVSNSSQGNTILGNSFRSSNDGLAINLQAAGDPPSGVTPNDGTDADTGANNLQNYPEILSAVRSGTSTNVTFNLISTANRTFRVALYGNDTADPSGFGAGDRFLQTVDVTTNASGFVPSIVTVTGSGLPAGDFVTATATDLTTGETSEFSAAVMVGQTLTVNAADDTTDGVCNSTHCSLREAILATNADTAFDRINFAIPGTGPHTIVAGVSGLPDVVAPVEIDGGSQAGASENTQTGAGNDAVRMIVLSAPSVVSLGDLLVFAPGSDGSTIREIAFKDLDTDGGNMLSIESNEVRVLGCSFGVDASGNGDGGTSGFAALSVAGDSNNIGGTSPGGRLQIGGVASALSVSGDQNTITNITVGLSAAGTPTLPVTGGTAILVTGFDNTFSAFESAPNRIVGNAGKGIRIAQNRTGNRIIATLFEGNGGIGIDLEASGDPSSGVTPNDVNDADSGANGLQNHPVITFAERNPDGTGTIQGTLSTNPVNGTGYAVELFHSSTAHPSGFGEGATRLGSVNVTVNGAGIGTFGFNPTGLPVGGFITALATRNTGSRDTSEFSPAVALVNAPVVVTNTNNSGAGSLNQAILTANGQQGADRIHFAIPGPGPHRIDVGASGLPAITDPVDINGYTQAGSVANSSVNGFNGTIRVEVMTVAPGNLDRVLALVGGASGSRIRGLSVFRSGGSTSVTGIVVSDASGVQIDGNLIGVTADGTNGGGFSPAVELEQSAPNGLIGGSALAHRNLFANNRNVALIAGDDASVFGNLVGRRLDGSLQPAIGNVAIFVAAERTVIGGLQDRRNVLEGHSIGVQVFSGSAEITRNVITEVGAMAIDVGANGPTPNDPDDTDTGPNGLQNHPLITSAAVNGAQTQLAGRLDSTPNATFRIEWFRAIETTLGLAQAVEFLGETSATTDSNGDATFSFTVGQALPIGSLVTATATATATVPGVTSELAPPEVVTGLDFVVNSTNDANDGTCNVSHCSLREALVAANANADASRIRFAIPGAGPTFTIIPQTTLPVIVQPLVLDGYSQTGALPNSNLEPPNTAVIKIVLDGSTIAGLGSNPPMLSLQASDIEIRGLSIVGMEDGSIGNEAIDSPTNVNINTANIRIRGNYIGVLPDGITTDGNHVGIDLGGESSADQNNQIGGTLPEHQNVISGNGLHGISGSAPGLLVQNNLIGTARDGVTARGNGGNGLQLSSALGALLVANRIAHNDDGVVVTSAGRGIELIDNEIHHNLGLGIDLGNDGVTANDALDADVGANNLTNKPDLVITGSNGQQRQIDTTLSARPSTDYRISYFGERSCDLSGLAEGEVVLAVTTVTADASGSATDNRSLVLPSGFNEVTATATDLSTGETSEFSTCAVTLSDSVFANSFE</sequence>
<keyword evidence="1" id="KW-0732">Signal</keyword>
<dbReference type="Gene3D" id="2.160.20.10">
    <property type="entry name" value="Single-stranded right-handed beta-helix, Pectin lyase-like"/>
    <property type="match status" value="1"/>
</dbReference>